<keyword evidence="2" id="KW-1185">Reference proteome</keyword>
<dbReference type="Proteomes" id="UP001589627">
    <property type="component" value="Unassembled WGS sequence"/>
</dbReference>
<dbReference type="RefSeq" id="WP_378202183.1">
    <property type="nucleotide sequence ID" value="NZ_JBHLZP010000106.1"/>
</dbReference>
<gene>
    <name evidence="1" type="ORF">ACFFNX_16615</name>
</gene>
<organism evidence="1 2">
    <name type="scientific">Actinoallomurus acaciae</name>
    <dbReference type="NCBI Taxonomy" id="502577"/>
    <lineage>
        <taxon>Bacteria</taxon>
        <taxon>Bacillati</taxon>
        <taxon>Actinomycetota</taxon>
        <taxon>Actinomycetes</taxon>
        <taxon>Streptosporangiales</taxon>
        <taxon>Thermomonosporaceae</taxon>
        <taxon>Actinoallomurus</taxon>
    </lineage>
</organism>
<comment type="caution">
    <text evidence="1">The sequence shown here is derived from an EMBL/GenBank/DDBJ whole genome shotgun (WGS) entry which is preliminary data.</text>
</comment>
<accession>A0ABV5YHD2</accession>
<reference evidence="1 2" key="1">
    <citation type="submission" date="2024-09" db="EMBL/GenBank/DDBJ databases">
        <authorList>
            <person name="Sun Q."/>
            <person name="Mori K."/>
        </authorList>
    </citation>
    <scope>NUCLEOTIDE SEQUENCE [LARGE SCALE GENOMIC DNA]</scope>
    <source>
        <strain evidence="1 2">TBRC 0563</strain>
    </source>
</reference>
<proteinExistence type="predicted"/>
<sequence>MSTTHRTDLIGGLYALADFLDANPAVPVPRFSTEVLVHARGTDKEAFAEVDRVAALLGVAVRDQTARGGHYKAVRSFGPVDYRYVAIPTAVMAVHRAGQSYAESVVPDREAA</sequence>
<evidence type="ECO:0000313" key="2">
    <source>
        <dbReference type="Proteomes" id="UP001589627"/>
    </source>
</evidence>
<name>A0ABV5YHD2_9ACTN</name>
<protein>
    <submittedName>
        <fullName evidence="1">Uncharacterized protein</fullName>
    </submittedName>
</protein>
<dbReference type="EMBL" id="JBHLZP010000106">
    <property type="protein sequence ID" value="MFB9833812.1"/>
    <property type="molecule type" value="Genomic_DNA"/>
</dbReference>
<evidence type="ECO:0000313" key="1">
    <source>
        <dbReference type="EMBL" id="MFB9833812.1"/>
    </source>
</evidence>